<comment type="caution">
    <text evidence="1">The sequence shown here is derived from an EMBL/GenBank/DDBJ whole genome shotgun (WGS) entry which is preliminary data.</text>
</comment>
<reference evidence="1" key="1">
    <citation type="submission" date="2023-05" db="EMBL/GenBank/DDBJ databases">
        <title>Anaerotaeda fermentans gen. nov., sp. nov., a novel anaerobic planctomycete of the new family within the order Sedimentisphaerales isolated from Taman Peninsula, Russia.</title>
        <authorList>
            <person name="Khomyakova M.A."/>
            <person name="Merkel A.Y."/>
            <person name="Slobodkin A.I."/>
        </authorList>
    </citation>
    <scope>NUCLEOTIDE SEQUENCE</scope>
    <source>
        <strain evidence="1">M17dextr</strain>
    </source>
</reference>
<organism evidence="1 2">
    <name type="scientific">Anaerobaca lacustris</name>
    <dbReference type="NCBI Taxonomy" id="3044600"/>
    <lineage>
        <taxon>Bacteria</taxon>
        <taxon>Pseudomonadati</taxon>
        <taxon>Planctomycetota</taxon>
        <taxon>Phycisphaerae</taxon>
        <taxon>Sedimentisphaerales</taxon>
        <taxon>Anaerobacaceae</taxon>
        <taxon>Anaerobaca</taxon>
    </lineage>
</organism>
<dbReference type="Proteomes" id="UP001431776">
    <property type="component" value="Unassembled WGS sequence"/>
</dbReference>
<gene>
    <name evidence="1" type="ORF">QJ522_09245</name>
</gene>
<dbReference type="AlphaFoldDB" id="A0AAW6TU20"/>
<evidence type="ECO:0000313" key="1">
    <source>
        <dbReference type="EMBL" id="MDI6449226.1"/>
    </source>
</evidence>
<proteinExistence type="predicted"/>
<keyword evidence="2" id="KW-1185">Reference proteome</keyword>
<accession>A0AAW6TU20</accession>
<name>A0AAW6TU20_9BACT</name>
<protein>
    <submittedName>
        <fullName evidence="1">Uncharacterized protein</fullName>
    </submittedName>
</protein>
<dbReference type="RefSeq" id="WP_349244633.1">
    <property type="nucleotide sequence ID" value="NZ_JASCXX010000009.1"/>
</dbReference>
<sequence>MKSVVAVENRGQGMSRFNLRALALALILCVWVVLSSGCASGWNYPGETAAEGSRRHKRVVRNNFEQMRADIDMVLLLDRPSNLTDKRLP</sequence>
<dbReference type="EMBL" id="JASCXX010000009">
    <property type="protein sequence ID" value="MDI6449226.1"/>
    <property type="molecule type" value="Genomic_DNA"/>
</dbReference>
<evidence type="ECO:0000313" key="2">
    <source>
        <dbReference type="Proteomes" id="UP001431776"/>
    </source>
</evidence>